<geneLocation type="plasmid" evidence="1">
    <name>p19Msa1047_11</name>
</geneLocation>
<gene>
    <name evidence="1" type="ORF">KYI10_11955</name>
</gene>
<evidence type="ECO:0000313" key="1">
    <source>
        <dbReference type="EMBL" id="QYA34104.1"/>
    </source>
</evidence>
<sequence>MHLKIQNSDEYKKLLDAVAIFSNKISIVVSINEDFEKQSIYMQFKNNFISSSVTKKWPGTISTSKSLMYTFTFDRDMKNFLKKYPNFFTKSLEDGYIWYSSLDDIEADFSFYKNDDLIMYTTGHEQTIIVINSDLKNYIQTHFNHIIDN</sequence>
<proteinExistence type="predicted"/>
<dbReference type="EMBL" id="CP079956">
    <property type="protein sequence ID" value="QYA34104.1"/>
    <property type="molecule type" value="Genomic_DNA"/>
</dbReference>
<dbReference type="AlphaFoldDB" id="A0AAT9P8E9"/>
<name>A0AAT9P8E9_9STAP</name>
<organism evidence="1">
    <name type="scientific">Macrococcus psychrotolerans</name>
    <dbReference type="NCBI Taxonomy" id="3039389"/>
    <lineage>
        <taxon>Bacteria</taxon>
        <taxon>Bacillati</taxon>
        <taxon>Bacillota</taxon>
        <taxon>Bacilli</taxon>
        <taxon>Bacillales</taxon>
        <taxon>Staphylococcaceae</taxon>
        <taxon>Macrococcus</taxon>
    </lineage>
</organism>
<keyword evidence="1" id="KW-0614">Plasmid</keyword>
<protein>
    <submittedName>
        <fullName evidence="1">Uncharacterized protein</fullName>
    </submittedName>
</protein>
<accession>A0AAT9P8E9</accession>
<reference evidence="1" key="1">
    <citation type="submission" date="2024-06" db="EMBL/GenBank/DDBJ databases">
        <title>Prevalence and characterization of methicillin-resistant Macrococcus spp. in food producing animals and meat in Switzerland in 2019.</title>
        <authorList>
            <person name="Keller J.E."/>
            <person name="Schwendener S."/>
            <person name="Neuenschwander J."/>
            <person name="Overesch G."/>
            <person name="Perreten V."/>
        </authorList>
    </citation>
    <scope>NUCLEOTIDE SEQUENCE</scope>
    <source>
        <strain evidence="1">19Msa1099</strain>
        <plasmid evidence="1">p19Msa1047_11</plasmid>
    </source>
</reference>